<dbReference type="InterPro" id="IPR043428">
    <property type="entry name" value="LivM-like"/>
</dbReference>
<dbReference type="CDD" id="cd06581">
    <property type="entry name" value="TM_PBP1_LivM_like"/>
    <property type="match status" value="1"/>
</dbReference>
<dbReference type="PANTHER" id="PTHR30482">
    <property type="entry name" value="HIGH-AFFINITY BRANCHED-CHAIN AMINO ACID TRANSPORT SYSTEM PERMEASE"/>
    <property type="match status" value="1"/>
</dbReference>
<proteinExistence type="predicted"/>
<evidence type="ECO:0000313" key="8">
    <source>
        <dbReference type="Proteomes" id="UP001317532"/>
    </source>
</evidence>
<dbReference type="Pfam" id="PF02653">
    <property type="entry name" value="BPD_transp_2"/>
    <property type="match status" value="1"/>
</dbReference>
<evidence type="ECO:0000256" key="3">
    <source>
        <dbReference type="ARBA" id="ARBA00022692"/>
    </source>
</evidence>
<dbReference type="EMBL" id="AP025523">
    <property type="protein sequence ID" value="BDE07873.1"/>
    <property type="molecule type" value="Genomic_DNA"/>
</dbReference>
<dbReference type="GO" id="GO:0015658">
    <property type="term" value="F:branched-chain amino acid transmembrane transporter activity"/>
    <property type="evidence" value="ECO:0007669"/>
    <property type="project" value="InterPro"/>
</dbReference>
<keyword evidence="5 6" id="KW-0472">Membrane</keyword>
<dbReference type="InterPro" id="IPR001851">
    <property type="entry name" value="ABC_transp_permease"/>
</dbReference>
<feature type="transmembrane region" description="Helical" evidence="6">
    <location>
        <begin position="243"/>
        <end position="267"/>
    </location>
</feature>
<evidence type="ECO:0000256" key="2">
    <source>
        <dbReference type="ARBA" id="ARBA00022475"/>
    </source>
</evidence>
<keyword evidence="2" id="KW-1003">Cell membrane</keyword>
<dbReference type="RefSeq" id="WP_317995437.1">
    <property type="nucleotide sequence ID" value="NZ_AP025523.1"/>
</dbReference>
<keyword evidence="8" id="KW-1185">Reference proteome</keyword>
<dbReference type="KEGG" id="vab:WPS_31490"/>
<dbReference type="GO" id="GO:0005886">
    <property type="term" value="C:plasma membrane"/>
    <property type="evidence" value="ECO:0007669"/>
    <property type="project" value="UniProtKB-SubCell"/>
</dbReference>
<evidence type="ECO:0000256" key="4">
    <source>
        <dbReference type="ARBA" id="ARBA00022989"/>
    </source>
</evidence>
<feature type="transmembrane region" description="Helical" evidence="6">
    <location>
        <begin position="77"/>
        <end position="99"/>
    </location>
</feature>
<feature type="transmembrane region" description="Helical" evidence="6">
    <location>
        <begin position="157"/>
        <end position="174"/>
    </location>
</feature>
<gene>
    <name evidence="7" type="ORF">WPS_31490</name>
</gene>
<keyword evidence="3 6" id="KW-0812">Transmembrane</keyword>
<dbReference type="AlphaFoldDB" id="A0AAN2CBD5"/>
<feature type="transmembrane region" description="Helical" evidence="6">
    <location>
        <begin position="279"/>
        <end position="302"/>
    </location>
</feature>
<evidence type="ECO:0000256" key="6">
    <source>
        <dbReference type="SAM" id="Phobius"/>
    </source>
</evidence>
<organism evidence="7 8">
    <name type="scientific">Vulcanimicrobium alpinum</name>
    <dbReference type="NCBI Taxonomy" id="3016050"/>
    <lineage>
        <taxon>Bacteria</taxon>
        <taxon>Bacillati</taxon>
        <taxon>Vulcanimicrobiota</taxon>
        <taxon>Vulcanimicrobiia</taxon>
        <taxon>Vulcanimicrobiales</taxon>
        <taxon>Vulcanimicrobiaceae</taxon>
        <taxon>Vulcanimicrobium</taxon>
    </lineage>
</organism>
<sequence length="325" mass="33782">MRRALWIAAALAALVLPLAAGKSFYLQIVADAYVTAIAVYGLNVILGYAGLLNLGNAAFFGIGAYSVALLETKLAWPFWPALAAGCVASMLMGAFVGVIGARTRGHYFAIFTAAVGVMIYTVFSNWQELTGGNLGIVGIPPPPPIGPLNFADDRARYYLVLATLAFAIAIVTLARRSLVGLTFVAIADNAILARAAGIDVARARLAAFVLSTFLTGLAGGMYAMENGNLGPDASGLDVTFEQLLNLVVGGIGTIAGPLIGTLLLVGLTQTLQSAHEYRFLIFGPLLVVLVIFFPHGIAGAFARLRAPRPPHDVAAPAGTAEAALN</sequence>
<comment type="subcellular location">
    <subcellularLocation>
        <location evidence="1">Cell membrane</location>
        <topology evidence="1">Multi-pass membrane protein</topology>
    </subcellularLocation>
</comment>
<accession>A0AAN2CBD5</accession>
<reference evidence="7 8" key="1">
    <citation type="journal article" date="2022" name="ISME Commun">
        <title>Vulcanimicrobium alpinus gen. nov. sp. nov., the first cultivated representative of the candidate phylum 'Eremiobacterota', is a metabolically versatile aerobic anoxygenic phototroph.</title>
        <authorList>
            <person name="Yabe S."/>
            <person name="Muto K."/>
            <person name="Abe K."/>
            <person name="Yokota A."/>
            <person name="Staudigel H."/>
            <person name="Tebo B.M."/>
        </authorList>
    </citation>
    <scope>NUCLEOTIDE SEQUENCE [LARGE SCALE GENOMIC DNA]</scope>
    <source>
        <strain evidence="7 8">WC8-2</strain>
    </source>
</reference>
<feature type="transmembrane region" description="Helical" evidence="6">
    <location>
        <begin position="105"/>
        <end position="123"/>
    </location>
</feature>
<dbReference type="PANTHER" id="PTHR30482:SF10">
    <property type="entry name" value="HIGH-AFFINITY BRANCHED-CHAIN AMINO ACID TRANSPORT PROTEIN BRAE"/>
    <property type="match status" value="1"/>
</dbReference>
<feature type="transmembrane region" description="Helical" evidence="6">
    <location>
        <begin position="45"/>
        <end position="70"/>
    </location>
</feature>
<evidence type="ECO:0000313" key="7">
    <source>
        <dbReference type="EMBL" id="BDE07873.1"/>
    </source>
</evidence>
<feature type="transmembrane region" description="Helical" evidence="6">
    <location>
        <begin position="205"/>
        <end position="223"/>
    </location>
</feature>
<name>A0AAN2CBD5_UNVUL</name>
<keyword evidence="4 6" id="KW-1133">Transmembrane helix</keyword>
<evidence type="ECO:0000256" key="1">
    <source>
        <dbReference type="ARBA" id="ARBA00004651"/>
    </source>
</evidence>
<protein>
    <submittedName>
        <fullName evidence="7">Branched-chain amino acid ABC transporter permease</fullName>
    </submittedName>
</protein>
<evidence type="ECO:0000256" key="5">
    <source>
        <dbReference type="ARBA" id="ARBA00023136"/>
    </source>
</evidence>
<dbReference type="Proteomes" id="UP001317532">
    <property type="component" value="Chromosome"/>
</dbReference>